<comment type="caution">
    <text evidence="1">The sequence shown here is derived from an EMBL/GenBank/DDBJ whole genome shotgun (WGS) entry which is preliminary data.</text>
</comment>
<sequence>MSVIRKALRRPIDISTLLDQTDVKLVDGNKVAVKHYTKPSGLIKWLILNFPPIPFYYPLTLDPEERMKREIAFFNIEIEGVFRPKIYKINWEKIFMEREYIEGREISLESIEDIEALGRTISKIHSAGFCLGDTKPENFIVSNEKVYVIDAEQSLERCPKKKYIGWDIMLTALFIFWSNPLATPQEYSSKFSTFLQGYRDEGGDLSWEILKEAHPLILLIPPRLVMIIKSLVE</sequence>
<evidence type="ECO:0000313" key="1">
    <source>
        <dbReference type="EMBL" id="HEU98197.1"/>
    </source>
</evidence>
<reference evidence="1" key="1">
    <citation type="journal article" date="2020" name="mSystems">
        <title>Genome- and Community-Level Interaction Insights into Carbon Utilization and Element Cycling Functions of Hydrothermarchaeota in Hydrothermal Sediment.</title>
        <authorList>
            <person name="Zhou Z."/>
            <person name="Liu Y."/>
            <person name="Xu W."/>
            <person name="Pan J."/>
            <person name="Luo Z.H."/>
            <person name="Li M."/>
        </authorList>
    </citation>
    <scope>NUCLEOTIDE SEQUENCE [LARGE SCALE GENOMIC DNA]</scope>
    <source>
        <strain evidence="1">SpSt-1259</strain>
    </source>
</reference>
<evidence type="ECO:0008006" key="2">
    <source>
        <dbReference type="Google" id="ProtNLM"/>
    </source>
</evidence>
<proteinExistence type="predicted"/>
<name>A0A7C2YI51_9CREN</name>
<dbReference type="EMBL" id="DSFE01000106">
    <property type="protein sequence ID" value="HEU98197.1"/>
    <property type="molecule type" value="Genomic_DNA"/>
</dbReference>
<dbReference type="InterPro" id="IPR011009">
    <property type="entry name" value="Kinase-like_dom_sf"/>
</dbReference>
<organism evidence="1">
    <name type="scientific">Fervidicoccus fontis</name>
    <dbReference type="NCBI Taxonomy" id="683846"/>
    <lineage>
        <taxon>Archaea</taxon>
        <taxon>Thermoproteota</taxon>
        <taxon>Thermoprotei</taxon>
        <taxon>Fervidicoccales</taxon>
        <taxon>Fervidicoccaceae</taxon>
        <taxon>Fervidicoccus</taxon>
    </lineage>
</organism>
<accession>A0A7C2YI51</accession>
<dbReference type="Gene3D" id="1.10.510.10">
    <property type="entry name" value="Transferase(Phosphotransferase) domain 1"/>
    <property type="match status" value="1"/>
</dbReference>
<dbReference type="SUPFAM" id="SSF56112">
    <property type="entry name" value="Protein kinase-like (PK-like)"/>
    <property type="match status" value="1"/>
</dbReference>
<dbReference type="AlphaFoldDB" id="A0A7C2YI51"/>
<dbReference type="Pfam" id="PF06293">
    <property type="entry name" value="Kdo"/>
    <property type="match status" value="1"/>
</dbReference>
<protein>
    <recommendedName>
        <fullName evidence="2">Serine/threonine protein kinase</fullName>
    </recommendedName>
</protein>
<dbReference type="Proteomes" id="UP000885664">
    <property type="component" value="Unassembled WGS sequence"/>
</dbReference>
<gene>
    <name evidence="1" type="ORF">ENO36_05035</name>
</gene>